<gene>
    <name evidence="2" type="ORF">Xhom_02512</name>
</gene>
<evidence type="ECO:0000313" key="3">
    <source>
        <dbReference type="Proteomes" id="UP000225433"/>
    </source>
</evidence>
<evidence type="ECO:0000313" key="2">
    <source>
        <dbReference type="EMBL" id="PHM54569.1"/>
    </source>
</evidence>
<dbReference type="Proteomes" id="UP000225433">
    <property type="component" value="Unassembled WGS sequence"/>
</dbReference>
<name>A0A2G0Q5R9_XENHO</name>
<evidence type="ECO:0000256" key="1">
    <source>
        <dbReference type="SAM" id="MobiDB-lite"/>
    </source>
</evidence>
<dbReference type="RefSeq" id="WP_232326244.1">
    <property type="nucleotide sequence ID" value="NZ_CAWNQJ010000068.1"/>
</dbReference>
<comment type="caution">
    <text evidence="2">The sequence shown here is derived from an EMBL/GenBank/DDBJ whole genome shotgun (WGS) entry which is preliminary data.</text>
</comment>
<sequence>MVNEIRPASLRGTDSKGKGSVPIKVKPATKKEAPPKKDNAKSRRLAKQMAFWDSKRAKHEAKPKSRSVDRIVNSNDIYAHLIVELNKDMCSDNQQEPTPSFDNCCMSDVALYSTKQRARNRILESGGVTAR</sequence>
<feature type="region of interest" description="Disordered" evidence="1">
    <location>
        <begin position="1"/>
        <end position="44"/>
    </location>
</feature>
<accession>A0A2G0Q5R9</accession>
<proteinExistence type="predicted"/>
<protein>
    <submittedName>
        <fullName evidence="2">Uncharacterized protein</fullName>
    </submittedName>
</protein>
<dbReference type="EMBL" id="NJAI01000004">
    <property type="protein sequence ID" value="PHM54569.1"/>
    <property type="molecule type" value="Genomic_DNA"/>
</dbReference>
<dbReference type="AlphaFoldDB" id="A0A2G0Q5R9"/>
<feature type="compositionally biased region" description="Basic and acidic residues" evidence="1">
    <location>
        <begin position="29"/>
        <end position="41"/>
    </location>
</feature>
<reference evidence="2 3" key="1">
    <citation type="journal article" date="2017" name="Nat. Microbiol.">
        <title>Natural product diversity associated with the nematode symbionts Photorhabdus and Xenorhabdus.</title>
        <authorList>
            <person name="Tobias N.J."/>
            <person name="Wolff H."/>
            <person name="Djahanschiri B."/>
            <person name="Grundmann F."/>
            <person name="Kronenwerth M."/>
            <person name="Shi Y.M."/>
            <person name="Simonyi S."/>
            <person name="Grun P."/>
            <person name="Shapiro-Ilan D."/>
            <person name="Pidot S.J."/>
            <person name="Stinear T.P."/>
            <person name="Ebersberger I."/>
            <person name="Bode H.B."/>
        </authorList>
    </citation>
    <scope>NUCLEOTIDE SEQUENCE [LARGE SCALE GENOMIC DNA]</scope>
    <source>
        <strain evidence="2 3">DSM 17903</strain>
    </source>
</reference>
<organism evidence="2 3">
    <name type="scientific">Xenorhabdus hominickii</name>
    <dbReference type="NCBI Taxonomy" id="351679"/>
    <lineage>
        <taxon>Bacteria</taxon>
        <taxon>Pseudomonadati</taxon>
        <taxon>Pseudomonadota</taxon>
        <taxon>Gammaproteobacteria</taxon>
        <taxon>Enterobacterales</taxon>
        <taxon>Morganellaceae</taxon>
        <taxon>Xenorhabdus</taxon>
    </lineage>
</organism>